<dbReference type="OrthoDB" id="6429098at2759"/>
<evidence type="ECO:0008006" key="3">
    <source>
        <dbReference type="Google" id="ProtNLM"/>
    </source>
</evidence>
<dbReference type="InterPro" id="IPR013783">
    <property type="entry name" value="Ig-like_fold"/>
</dbReference>
<dbReference type="Gene3D" id="2.60.40.10">
    <property type="entry name" value="Immunoglobulins"/>
    <property type="match status" value="1"/>
</dbReference>
<evidence type="ECO:0000313" key="1">
    <source>
        <dbReference type="EMBL" id="GFR07669.1"/>
    </source>
</evidence>
<name>A0A8X6HQJ6_TRICU</name>
<dbReference type="Proteomes" id="UP000887116">
    <property type="component" value="Unassembled WGS sequence"/>
</dbReference>
<organism evidence="1 2">
    <name type="scientific">Trichonephila clavata</name>
    <name type="common">Joro spider</name>
    <name type="synonym">Nephila clavata</name>
    <dbReference type="NCBI Taxonomy" id="2740835"/>
    <lineage>
        <taxon>Eukaryota</taxon>
        <taxon>Metazoa</taxon>
        <taxon>Ecdysozoa</taxon>
        <taxon>Arthropoda</taxon>
        <taxon>Chelicerata</taxon>
        <taxon>Arachnida</taxon>
        <taxon>Araneae</taxon>
        <taxon>Araneomorphae</taxon>
        <taxon>Entelegynae</taxon>
        <taxon>Araneoidea</taxon>
        <taxon>Nephilidae</taxon>
        <taxon>Trichonephila</taxon>
    </lineage>
</organism>
<protein>
    <recommendedName>
        <fullName evidence="3">Ig-like domain-containing protein</fullName>
    </recommendedName>
</protein>
<dbReference type="AlphaFoldDB" id="A0A8X6HQJ6"/>
<sequence>MWNTTRLPVICEEVNCLRHHIVKNTHLHSQCVVDGPPCPTSKHPGYSGSKYQAFSTGTLHVASSEQVDGSRRYRCQVTNSLTKEKVVSVGWGSLKVVGECIGLYSSEFFKYISDFNSNYIFQSESSPIRKFA</sequence>
<keyword evidence="2" id="KW-1185">Reference proteome</keyword>
<evidence type="ECO:0000313" key="2">
    <source>
        <dbReference type="Proteomes" id="UP000887116"/>
    </source>
</evidence>
<gene>
    <name evidence="1" type="primary">AVEN_234089_1</name>
    <name evidence="1" type="ORF">TNCT_222001</name>
</gene>
<dbReference type="EMBL" id="BMAO01006321">
    <property type="protein sequence ID" value="GFR07669.1"/>
    <property type="molecule type" value="Genomic_DNA"/>
</dbReference>
<proteinExistence type="predicted"/>
<reference evidence="1" key="1">
    <citation type="submission" date="2020-07" db="EMBL/GenBank/DDBJ databases">
        <title>Multicomponent nature underlies the extraordinary mechanical properties of spider dragline silk.</title>
        <authorList>
            <person name="Kono N."/>
            <person name="Nakamura H."/>
            <person name="Mori M."/>
            <person name="Yoshida Y."/>
            <person name="Ohtoshi R."/>
            <person name="Malay A.D."/>
            <person name="Moran D.A.P."/>
            <person name="Tomita M."/>
            <person name="Numata K."/>
            <person name="Arakawa K."/>
        </authorList>
    </citation>
    <scope>NUCLEOTIDE SEQUENCE</scope>
</reference>
<comment type="caution">
    <text evidence="1">The sequence shown here is derived from an EMBL/GenBank/DDBJ whole genome shotgun (WGS) entry which is preliminary data.</text>
</comment>
<accession>A0A8X6HQJ6</accession>